<proteinExistence type="predicted"/>
<organism evidence="1 2">
    <name type="scientific">Xenotaenia resolanae</name>
    <dbReference type="NCBI Taxonomy" id="208358"/>
    <lineage>
        <taxon>Eukaryota</taxon>
        <taxon>Metazoa</taxon>
        <taxon>Chordata</taxon>
        <taxon>Craniata</taxon>
        <taxon>Vertebrata</taxon>
        <taxon>Euteleostomi</taxon>
        <taxon>Actinopterygii</taxon>
        <taxon>Neopterygii</taxon>
        <taxon>Teleostei</taxon>
        <taxon>Neoteleostei</taxon>
        <taxon>Acanthomorphata</taxon>
        <taxon>Ovalentaria</taxon>
        <taxon>Atherinomorphae</taxon>
        <taxon>Cyprinodontiformes</taxon>
        <taxon>Goodeidae</taxon>
        <taxon>Xenotaenia</taxon>
    </lineage>
</organism>
<comment type="caution">
    <text evidence="1">The sequence shown here is derived from an EMBL/GenBank/DDBJ whole genome shotgun (WGS) entry which is preliminary data.</text>
</comment>
<evidence type="ECO:0000313" key="2">
    <source>
        <dbReference type="Proteomes" id="UP001444071"/>
    </source>
</evidence>
<reference evidence="1 2" key="1">
    <citation type="submission" date="2021-06" db="EMBL/GenBank/DDBJ databases">
        <authorList>
            <person name="Palmer J.M."/>
        </authorList>
    </citation>
    <scope>NUCLEOTIDE SEQUENCE [LARGE SCALE GENOMIC DNA]</scope>
    <source>
        <strain evidence="1 2">XR_2019</strain>
        <tissue evidence="1">Muscle</tissue>
    </source>
</reference>
<accession>A0ABV0W063</accession>
<protein>
    <submittedName>
        <fullName evidence="1">Uncharacterized protein</fullName>
    </submittedName>
</protein>
<sequence length="120" mass="14106">MEEVEIRKRAHTSVNLDEGAFQLSYTWRDEPAAGWQCHYDWLTLPQGATANLDITYRLVTPVMKMKSQSKHVRYILRDKRVCLKTKETKDCITMYCLVLKVKLNIFIKRPKTEVKLTTLD</sequence>
<dbReference type="EMBL" id="JAHRIM010020019">
    <property type="protein sequence ID" value="MEQ2262041.1"/>
    <property type="molecule type" value="Genomic_DNA"/>
</dbReference>
<gene>
    <name evidence="1" type="ORF">XENORESO_003696</name>
</gene>
<keyword evidence="2" id="KW-1185">Reference proteome</keyword>
<dbReference type="Proteomes" id="UP001444071">
    <property type="component" value="Unassembled WGS sequence"/>
</dbReference>
<name>A0ABV0W063_9TELE</name>
<evidence type="ECO:0000313" key="1">
    <source>
        <dbReference type="EMBL" id="MEQ2262041.1"/>
    </source>
</evidence>